<dbReference type="EMBL" id="QJKJ01006320">
    <property type="protein sequence ID" value="RDX87138.1"/>
    <property type="molecule type" value="Genomic_DNA"/>
</dbReference>
<dbReference type="Gene3D" id="4.10.60.10">
    <property type="entry name" value="Zinc finger, CCHC-type"/>
    <property type="match status" value="1"/>
</dbReference>
<dbReference type="SUPFAM" id="SSF57756">
    <property type="entry name" value="Retrovirus zinc finger-like domains"/>
    <property type="match status" value="1"/>
</dbReference>
<feature type="domain" description="CCHC-type" evidence="1">
    <location>
        <begin position="70"/>
        <end position="86"/>
    </location>
</feature>
<dbReference type="InterPro" id="IPR039537">
    <property type="entry name" value="Retrotran_Ty1/copia-like"/>
</dbReference>
<dbReference type="PANTHER" id="PTHR42648">
    <property type="entry name" value="TRANSPOSASE, PUTATIVE-RELATED"/>
    <property type="match status" value="1"/>
</dbReference>
<evidence type="ECO:0000259" key="1">
    <source>
        <dbReference type="SMART" id="SM00343"/>
    </source>
</evidence>
<dbReference type="Pfam" id="PF13976">
    <property type="entry name" value="gag_pre-integrs"/>
    <property type="match status" value="1"/>
</dbReference>
<name>A0A371G999_MUCPR</name>
<reference evidence="2" key="1">
    <citation type="submission" date="2018-05" db="EMBL/GenBank/DDBJ databases">
        <title>Draft genome of Mucuna pruriens seed.</title>
        <authorList>
            <person name="Nnadi N.E."/>
            <person name="Vos R."/>
            <person name="Hasami M.H."/>
            <person name="Devisetty U.K."/>
            <person name="Aguiy J.C."/>
        </authorList>
    </citation>
    <scope>NUCLEOTIDE SEQUENCE [LARGE SCALE GENOMIC DNA]</scope>
    <source>
        <strain evidence="2">JCA_2017</strain>
    </source>
</reference>
<evidence type="ECO:0000313" key="2">
    <source>
        <dbReference type="EMBL" id="RDX87138.1"/>
    </source>
</evidence>
<comment type="caution">
    <text evidence="2">The sequence shown here is derived from an EMBL/GenBank/DDBJ whole genome shotgun (WGS) entry which is preliminary data.</text>
</comment>
<keyword evidence="3" id="KW-1185">Reference proteome</keyword>
<dbReference type="GO" id="GO:0003676">
    <property type="term" value="F:nucleic acid binding"/>
    <property type="evidence" value="ECO:0007669"/>
    <property type="project" value="InterPro"/>
</dbReference>
<feature type="non-terminal residue" evidence="2">
    <location>
        <position position="1"/>
    </location>
</feature>
<organism evidence="2 3">
    <name type="scientific">Mucuna pruriens</name>
    <name type="common">Velvet bean</name>
    <name type="synonym">Dolichos pruriens</name>
    <dbReference type="NCBI Taxonomy" id="157652"/>
    <lineage>
        <taxon>Eukaryota</taxon>
        <taxon>Viridiplantae</taxon>
        <taxon>Streptophyta</taxon>
        <taxon>Embryophyta</taxon>
        <taxon>Tracheophyta</taxon>
        <taxon>Spermatophyta</taxon>
        <taxon>Magnoliopsida</taxon>
        <taxon>eudicotyledons</taxon>
        <taxon>Gunneridae</taxon>
        <taxon>Pentapetalae</taxon>
        <taxon>rosids</taxon>
        <taxon>fabids</taxon>
        <taxon>Fabales</taxon>
        <taxon>Fabaceae</taxon>
        <taxon>Papilionoideae</taxon>
        <taxon>50 kb inversion clade</taxon>
        <taxon>NPAAA clade</taxon>
        <taxon>indigoferoid/millettioid clade</taxon>
        <taxon>Phaseoleae</taxon>
        <taxon>Mucuna</taxon>
    </lineage>
</organism>
<dbReference type="InterPro" id="IPR036875">
    <property type="entry name" value="Znf_CCHC_sf"/>
</dbReference>
<dbReference type="SMART" id="SM00343">
    <property type="entry name" value="ZnF_C2HC"/>
    <property type="match status" value="1"/>
</dbReference>
<dbReference type="AlphaFoldDB" id="A0A371G999"/>
<dbReference type="GO" id="GO:0008270">
    <property type="term" value="F:zinc ion binding"/>
    <property type="evidence" value="ECO:0007669"/>
    <property type="project" value="InterPro"/>
</dbReference>
<dbReference type="PANTHER" id="PTHR42648:SF21">
    <property type="entry name" value="CYSTEINE-RICH RLK (RECEPTOR-LIKE PROTEIN KINASE) 8"/>
    <property type="match status" value="1"/>
</dbReference>
<protein>
    <recommendedName>
        <fullName evidence="1">CCHC-type domain-containing protein</fullName>
    </recommendedName>
</protein>
<dbReference type="Proteomes" id="UP000257109">
    <property type="component" value="Unassembled WGS sequence"/>
</dbReference>
<dbReference type="Pfam" id="PF00098">
    <property type="entry name" value="zf-CCHC"/>
    <property type="match status" value="1"/>
</dbReference>
<accession>A0A371G999</accession>
<dbReference type="InterPro" id="IPR025724">
    <property type="entry name" value="GAG-pre-integrase_dom"/>
</dbReference>
<dbReference type="InterPro" id="IPR001878">
    <property type="entry name" value="Znf_CCHC"/>
</dbReference>
<evidence type="ECO:0000313" key="3">
    <source>
        <dbReference type="Proteomes" id="UP000257109"/>
    </source>
</evidence>
<proteinExistence type="predicted"/>
<sequence>MCALTKAEYEKIITLKASKDLKKLSMEERLGTLKIHEIKLNKDEGQRKGSRWKNHSKNFTKEVKDKSQVICYKCKKTEHFKFECPSLKKEKEKEKKNSFKKKKSLMTTWENLDLSFYEEEDKESNISLVVDIHKKLGHASLRLISKLKKHNLIRRLPSLAYKVDLLCDACYKGKQVKRSFEFKNIISTSRPLELLKIDLFSPIRIASMSGRCYGLVVVDGYFGWT</sequence>
<gene>
    <name evidence="2" type="ORF">CR513_31431</name>
</gene>